<reference evidence="2 3" key="1">
    <citation type="submission" date="2012-06" db="EMBL/GenBank/DDBJ databases">
        <title>Complete genome sequence of Corynebacterium terpenotabidum Y-11 (=DSM 44721).</title>
        <authorList>
            <person name="Ruckert C."/>
            <person name="Albersmeier A."/>
            <person name="Al-Dilaimi A."/>
            <person name="Szczepanowski R."/>
            <person name="Kalinowski J."/>
        </authorList>
    </citation>
    <scope>NUCLEOTIDE SEQUENCE [LARGE SCALE GENOMIC DNA]</scope>
    <source>
        <strain evidence="2 3">Y-11</strain>
    </source>
</reference>
<comment type="cofactor">
    <cofactor evidence="1">
        <name>FAD</name>
        <dbReference type="ChEBI" id="CHEBI:57692"/>
    </cofactor>
</comment>
<dbReference type="RefSeq" id="WP_020440310.1">
    <property type="nucleotide sequence ID" value="NC_021663.1"/>
</dbReference>
<evidence type="ECO:0000313" key="3">
    <source>
        <dbReference type="Proteomes" id="UP000014809"/>
    </source>
</evidence>
<dbReference type="STRING" id="1200352.A606_01450"/>
<dbReference type="InterPro" id="IPR017938">
    <property type="entry name" value="Riboflavin_synthase-like_b-brl"/>
</dbReference>
<organism evidence="2 3">
    <name type="scientific">Corynebacterium terpenotabidum Y-11</name>
    <dbReference type="NCBI Taxonomy" id="1200352"/>
    <lineage>
        <taxon>Bacteria</taxon>
        <taxon>Bacillati</taxon>
        <taxon>Actinomycetota</taxon>
        <taxon>Actinomycetes</taxon>
        <taxon>Mycobacteriales</taxon>
        <taxon>Corynebacteriaceae</taxon>
        <taxon>Corynebacterium</taxon>
    </lineage>
</organism>
<dbReference type="InterPro" id="IPR050415">
    <property type="entry name" value="MRET"/>
</dbReference>
<dbReference type="SUPFAM" id="SSF52343">
    <property type="entry name" value="Ferredoxin reductase-like, C-terminal NADP-linked domain"/>
    <property type="match status" value="1"/>
</dbReference>
<dbReference type="InterPro" id="IPR039261">
    <property type="entry name" value="FNR_nucleotide-bd"/>
</dbReference>
<evidence type="ECO:0008006" key="4">
    <source>
        <dbReference type="Google" id="ProtNLM"/>
    </source>
</evidence>
<dbReference type="PANTHER" id="PTHR47354:SF5">
    <property type="entry name" value="PROTEIN RFBI"/>
    <property type="match status" value="1"/>
</dbReference>
<dbReference type="Gene3D" id="3.40.50.80">
    <property type="entry name" value="Nucleotide-binding domain of ferredoxin-NADP reductase (FNR) module"/>
    <property type="match status" value="1"/>
</dbReference>
<dbReference type="HOGENOM" id="CLU_026437_1_0_11"/>
<accession>S4XED4</accession>
<dbReference type="OrthoDB" id="3213438at2"/>
<dbReference type="AlphaFoldDB" id="S4XED4"/>
<dbReference type="PANTHER" id="PTHR47354">
    <property type="entry name" value="NADH OXIDOREDUCTASE HCR"/>
    <property type="match status" value="1"/>
</dbReference>
<gene>
    <name evidence="2" type="ORF">A606_01450</name>
</gene>
<dbReference type="PATRIC" id="fig|1200352.3.peg.290"/>
<dbReference type="KEGG" id="cter:A606_01450"/>
<keyword evidence="3" id="KW-1185">Reference proteome</keyword>
<dbReference type="eggNOG" id="COG0543">
    <property type="taxonomic scope" value="Bacteria"/>
</dbReference>
<evidence type="ECO:0000313" key="2">
    <source>
        <dbReference type="EMBL" id="AGP29945.1"/>
    </source>
</evidence>
<dbReference type="EMBL" id="CP003696">
    <property type="protein sequence ID" value="AGP29945.1"/>
    <property type="molecule type" value="Genomic_DNA"/>
</dbReference>
<protein>
    <recommendedName>
        <fullName evidence="4">FAD-binding FR-type domain-containing protein</fullName>
    </recommendedName>
</protein>
<name>S4XED4_9CORY</name>
<proteinExistence type="predicted"/>
<evidence type="ECO:0000256" key="1">
    <source>
        <dbReference type="ARBA" id="ARBA00001974"/>
    </source>
</evidence>
<dbReference type="Proteomes" id="UP000014809">
    <property type="component" value="Chromosome"/>
</dbReference>
<dbReference type="GO" id="GO:0016491">
    <property type="term" value="F:oxidoreductase activity"/>
    <property type="evidence" value="ECO:0007669"/>
    <property type="project" value="TreeGrafter"/>
</dbReference>
<dbReference type="SUPFAM" id="SSF63380">
    <property type="entry name" value="Riboflavin synthase domain-like"/>
    <property type="match status" value="1"/>
</dbReference>
<sequence>MTQEPSHPGSRHFRAVTVPTFATLSDAVNATYDRLDELTALALTHWHQLAPPVGDVPLPVSADGTGCAPLLPSVDWVRRAALVAAEGLTFTASGTANFDAERTEFLADLGRDLRKDGITVEHHTAAAEALSRALCELHGFTYPGADLTYQAAEDAGLPDGLAELLQTVDLGIRITALGAVDDDEAGIPAAADAEVLEIQHRSPRVTVVRLQVTPPETGWPGQFLEVRTPGNPGQWQTAASAIPPNPGGLLEFALFHPVDTPPKATVGEHWVVANPTGALEIPEDDTPVLMLALGAGLAPLRALILHVSARSTVPPVHLYWQVDHADDLHEYTGLLGLAGVFDWLRVTPVITGTDARDDAWFDSPDREQFSIYSRPRPEQLVNGEPLRIGTAVETALADGTHRGRRVLIAGDPADRAAVRAVVAELTAAGVADEVITAEPV</sequence>